<protein>
    <submittedName>
        <fullName evidence="2">Putative peptidase</fullName>
    </submittedName>
</protein>
<proteinExistence type="predicted"/>
<feature type="domain" description="MnmC-like methyltransferase" evidence="1">
    <location>
        <begin position="118"/>
        <end position="193"/>
    </location>
</feature>
<dbReference type="EMBL" id="BAJS01000004">
    <property type="protein sequence ID" value="GAK35949.1"/>
    <property type="molecule type" value="Genomic_DNA"/>
</dbReference>
<accession>A0A069D6V9</accession>
<name>A0A069D6V9_9BACE</name>
<dbReference type="InterPro" id="IPR008471">
    <property type="entry name" value="MnmC-like_methylTransf"/>
</dbReference>
<dbReference type="Pfam" id="PF05430">
    <property type="entry name" value="Methyltransf_30"/>
    <property type="match status" value="1"/>
</dbReference>
<dbReference type="PANTHER" id="PTHR39963:SF1">
    <property type="entry name" value="MNMC-LIKE METHYLTRANSFERASE DOMAIN-CONTAINING PROTEIN"/>
    <property type="match status" value="1"/>
</dbReference>
<reference evidence="2 3" key="1">
    <citation type="journal article" date="2015" name="Microbes Environ.">
        <title>Distribution and evolution of nitrogen fixation genes in the phylum bacteroidetes.</title>
        <authorList>
            <person name="Inoue J."/>
            <person name="Oshima K."/>
            <person name="Suda W."/>
            <person name="Sakamoto M."/>
            <person name="Iino T."/>
            <person name="Noda S."/>
            <person name="Hongoh Y."/>
            <person name="Hattori M."/>
            <person name="Ohkuma M."/>
        </authorList>
    </citation>
    <scope>NUCLEOTIDE SEQUENCE [LARGE SCALE GENOMIC DNA]</scope>
    <source>
        <strain evidence="2 3">JCM 15093</strain>
    </source>
</reference>
<evidence type="ECO:0000313" key="2">
    <source>
        <dbReference type="EMBL" id="GAK35949.1"/>
    </source>
</evidence>
<evidence type="ECO:0000259" key="1">
    <source>
        <dbReference type="Pfam" id="PF05430"/>
    </source>
</evidence>
<dbReference type="GO" id="GO:0004808">
    <property type="term" value="F:tRNA (5-methylaminomethyl-2-thiouridylate)(34)-methyltransferase activity"/>
    <property type="evidence" value="ECO:0007669"/>
    <property type="project" value="InterPro"/>
</dbReference>
<dbReference type="PANTHER" id="PTHR39963">
    <property type="entry name" value="SLL0983 PROTEIN"/>
    <property type="match status" value="1"/>
</dbReference>
<keyword evidence="3" id="KW-1185">Reference proteome</keyword>
<comment type="caution">
    <text evidence="2">The sequence shown here is derived from an EMBL/GenBank/DDBJ whole genome shotgun (WGS) entry which is preliminary data.</text>
</comment>
<sequence>MCKDQITYQRKTEVTADGSKTLYITEMDEHYHSIKGAETESRHIFLEMGFNQCKQDTIKVLEIGFGTGLNAYLTLRTAEEKQKKVNYYSIELYPLSWETVKALNYSEEADFRALHICEWNKQVAIKEKFHLYKWEVDFTKDDFVIGLKEKGPFDLIYFDAFAPEKQPEMWNDQLFKLLYVNMNKGGVLTTYCAKGWCVVCYSRLVL</sequence>
<dbReference type="Proteomes" id="UP000027601">
    <property type="component" value="Unassembled WGS sequence"/>
</dbReference>
<dbReference type="eggNOG" id="COG4121">
    <property type="taxonomic scope" value="Bacteria"/>
</dbReference>
<dbReference type="InterPro" id="IPR029063">
    <property type="entry name" value="SAM-dependent_MTases_sf"/>
</dbReference>
<dbReference type="InterPro" id="IPR047785">
    <property type="entry name" value="tRNA_MNMC2"/>
</dbReference>
<dbReference type="NCBIfam" id="NF033855">
    <property type="entry name" value="tRNA_MNMC2"/>
    <property type="match status" value="1"/>
</dbReference>
<dbReference type="AlphaFoldDB" id="A0A069D6V9"/>
<evidence type="ECO:0000313" key="3">
    <source>
        <dbReference type="Proteomes" id="UP000027601"/>
    </source>
</evidence>
<dbReference type="Gene3D" id="3.40.50.150">
    <property type="entry name" value="Vaccinia Virus protein VP39"/>
    <property type="match status" value="1"/>
</dbReference>
<dbReference type="SUPFAM" id="SSF53335">
    <property type="entry name" value="S-adenosyl-L-methionine-dependent methyltransferases"/>
    <property type="match status" value="1"/>
</dbReference>
<dbReference type="GO" id="GO:0016645">
    <property type="term" value="F:oxidoreductase activity, acting on the CH-NH group of donors"/>
    <property type="evidence" value="ECO:0007669"/>
    <property type="project" value="InterPro"/>
</dbReference>
<gene>
    <name evidence="2" type="ORF">JCM15093_1082</name>
</gene>
<organism evidence="2 3">
    <name type="scientific">Bacteroides graminisolvens DSM 19988 = JCM 15093</name>
    <dbReference type="NCBI Taxonomy" id="1121097"/>
    <lineage>
        <taxon>Bacteria</taxon>
        <taxon>Pseudomonadati</taxon>
        <taxon>Bacteroidota</taxon>
        <taxon>Bacteroidia</taxon>
        <taxon>Bacteroidales</taxon>
        <taxon>Bacteroidaceae</taxon>
        <taxon>Bacteroides</taxon>
    </lineage>
</organism>
<dbReference type="STRING" id="1121097.GCA_000428125_00131"/>